<gene>
    <name evidence="3" type="ORF">WQ57_17865</name>
</gene>
<dbReference type="Proteomes" id="UP000034166">
    <property type="component" value="Unassembled WGS sequence"/>
</dbReference>
<feature type="modified residue" description="Phosphohistidine" evidence="1">
    <location>
        <position position="39"/>
    </location>
</feature>
<evidence type="ECO:0000259" key="2">
    <source>
        <dbReference type="PROSITE" id="PS50894"/>
    </source>
</evidence>
<dbReference type="SUPFAM" id="SSF47226">
    <property type="entry name" value="Histidine-containing phosphotransfer domain, HPT domain"/>
    <property type="match status" value="1"/>
</dbReference>
<dbReference type="RefSeq" id="WP_046525125.1">
    <property type="nucleotide sequence ID" value="NZ_LAYY01000024.1"/>
</dbReference>
<name>A0A0M2SSQ6_9BACI</name>
<dbReference type="GO" id="GO:0000160">
    <property type="term" value="P:phosphorelay signal transduction system"/>
    <property type="evidence" value="ECO:0007669"/>
    <property type="project" value="InterPro"/>
</dbReference>
<dbReference type="PATRIC" id="fig|1408103.3.peg.3963"/>
<sequence>MKAIEKYQRLFLSQNQQRLRNWLTGEEDVSEKELYQFLHTVKGTGAQIGFANWASIAEKLEQEVDPDAMQIWPKTKLYHFLQPFIALFDDERMEEESKDEGEAYLSGERQQERPLIFVIDDDVVLLQYIREQLEQEGFMVIQATSYKDQAVQHFYR</sequence>
<comment type="caution">
    <text evidence="3">The sequence shown here is derived from an EMBL/GenBank/DDBJ whole genome shotgun (WGS) entry which is preliminary data.</text>
</comment>
<dbReference type="InterPro" id="IPR011006">
    <property type="entry name" value="CheY-like_superfamily"/>
</dbReference>
<dbReference type="InterPro" id="IPR008207">
    <property type="entry name" value="Sig_transdc_His_kin_Hpt_dom"/>
</dbReference>
<protein>
    <recommendedName>
        <fullName evidence="2">HPt domain-containing protein</fullName>
    </recommendedName>
</protein>
<dbReference type="Gene3D" id="1.20.120.160">
    <property type="entry name" value="HPT domain"/>
    <property type="match status" value="1"/>
</dbReference>
<dbReference type="InterPro" id="IPR036641">
    <property type="entry name" value="HPT_dom_sf"/>
</dbReference>
<feature type="domain" description="HPt" evidence="2">
    <location>
        <begin position="1"/>
        <end position="98"/>
    </location>
</feature>
<dbReference type="EMBL" id="LAYY01000024">
    <property type="protein sequence ID" value="KKK36726.1"/>
    <property type="molecule type" value="Genomic_DNA"/>
</dbReference>
<dbReference type="PROSITE" id="PS50894">
    <property type="entry name" value="HPT"/>
    <property type="match status" value="1"/>
</dbReference>
<dbReference type="SUPFAM" id="SSF52172">
    <property type="entry name" value="CheY-like"/>
    <property type="match status" value="1"/>
</dbReference>
<dbReference type="AlphaFoldDB" id="A0A0M2SSQ6"/>
<proteinExistence type="predicted"/>
<evidence type="ECO:0000313" key="3">
    <source>
        <dbReference type="EMBL" id="KKK36726.1"/>
    </source>
</evidence>
<reference evidence="3 4" key="1">
    <citation type="submission" date="2015-04" db="EMBL/GenBank/DDBJ databases">
        <title>Taxonomic description and genome sequence of Bacillus campisalis sp. nov., a novel member of the genus Bacillus isolated from solar saltern.</title>
        <authorList>
            <person name="Mathan Kumar R."/>
            <person name="Kaur G."/>
            <person name="Kumar A."/>
            <person name="Singh N.K."/>
            <person name="Kaur N."/>
            <person name="Kumar N."/>
            <person name="Mayilraj S."/>
        </authorList>
    </citation>
    <scope>NUCLEOTIDE SEQUENCE [LARGE SCALE GENOMIC DNA]</scope>
    <source>
        <strain evidence="3 4">SA2-6</strain>
    </source>
</reference>
<keyword evidence="1" id="KW-0597">Phosphoprotein</keyword>
<evidence type="ECO:0000256" key="1">
    <source>
        <dbReference type="PROSITE-ProRule" id="PRU00110"/>
    </source>
</evidence>
<evidence type="ECO:0000313" key="4">
    <source>
        <dbReference type="Proteomes" id="UP000034166"/>
    </source>
</evidence>
<organism evidence="3 4">
    <name type="scientific">Mesobacillus campisalis</name>
    <dbReference type="NCBI Taxonomy" id="1408103"/>
    <lineage>
        <taxon>Bacteria</taxon>
        <taxon>Bacillati</taxon>
        <taxon>Bacillota</taxon>
        <taxon>Bacilli</taxon>
        <taxon>Bacillales</taxon>
        <taxon>Bacillaceae</taxon>
        <taxon>Mesobacillus</taxon>
    </lineage>
</organism>
<keyword evidence="4" id="KW-1185">Reference proteome</keyword>
<accession>A0A0M2SSQ6</accession>